<evidence type="ECO:0000313" key="2">
    <source>
        <dbReference type="Proteomes" id="UP001189429"/>
    </source>
</evidence>
<accession>A0ABN9SLK6</accession>
<organism evidence="1 2">
    <name type="scientific">Prorocentrum cordatum</name>
    <dbReference type="NCBI Taxonomy" id="2364126"/>
    <lineage>
        <taxon>Eukaryota</taxon>
        <taxon>Sar</taxon>
        <taxon>Alveolata</taxon>
        <taxon>Dinophyceae</taxon>
        <taxon>Prorocentrales</taxon>
        <taxon>Prorocentraceae</taxon>
        <taxon>Prorocentrum</taxon>
    </lineage>
</organism>
<comment type="caution">
    <text evidence="1">The sequence shown here is derived from an EMBL/GenBank/DDBJ whole genome shotgun (WGS) entry which is preliminary data.</text>
</comment>
<dbReference type="EMBL" id="CAUYUJ010011792">
    <property type="protein sequence ID" value="CAK0832621.1"/>
    <property type="molecule type" value="Genomic_DNA"/>
</dbReference>
<gene>
    <name evidence="1" type="ORF">PCOR1329_LOCUS30589</name>
</gene>
<protein>
    <submittedName>
        <fullName evidence="1">Uncharacterized protein</fullName>
    </submittedName>
</protein>
<proteinExistence type="predicted"/>
<dbReference type="Proteomes" id="UP001189429">
    <property type="component" value="Unassembled WGS sequence"/>
</dbReference>
<keyword evidence="2" id="KW-1185">Reference proteome</keyword>
<sequence length="170" mass="19337">MRLVYSREDFKTLTRENLAVEETGFARGEVEQFREIFATALRQTQEEAMSRRPGDPWEADTARSEKVRQGFCRARPARAHGGGLLQSVGAAWPPSEDDPAAGGARWLYQQPRQRRTLHQLPGLLEADALDVGRRFCRDLRGDEPRQSRMSCRVRFGPRSLAGICDAWCYL</sequence>
<reference evidence="1" key="1">
    <citation type="submission" date="2023-10" db="EMBL/GenBank/DDBJ databases">
        <authorList>
            <person name="Chen Y."/>
            <person name="Shah S."/>
            <person name="Dougan E. K."/>
            <person name="Thang M."/>
            <person name="Chan C."/>
        </authorList>
    </citation>
    <scope>NUCLEOTIDE SEQUENCE [LARGE SCALE GENOMIC DNA]</scope>
</reference>
<name>A0ABN9SLK6_9DINO</name>
<evidence type="ECO:0000313" key="1">
    <source>
        <dbReference type="EMBL" id="CAK0832621.1"/>
    </source>
</evidence>